<evidence type="ECO:0000256" key="6">
    <source>
        <dbReference type="ARBA" id="ARBA00023136"/>
    </source>
</evidence>
<gene>
    <name evidence="9" type="ORF">OU989_22715</name>
</gene>
<dbReference type="InterPro" id="IPR000620">
    <property type="entry name" value="EamA_dom"/>
</dbReference>
<evidence type="ECO:0000313" key="10">
    <source>
        <dbReference type="Proteomes" id="UP001219585"/>
    </source>
</evidence>
<keyword evidence="4 7" id="KW-0812">Transmembrane</keyword>
<dbReference type="Proteomes" id="UP001219585">
    <property type="component" value="Plasmid unnamed"/>
</dbReference>
<evidence type="ECO:0000256" key="5">
    <source>
        <dbReference type="ARBA" id="ARBA00022989"/>
    </source>
</evidence>
<feature type="domain" description="EamA" evidence="8">
    <location>
        <begin position="147"/>
        <end position="277"/>
    </location>
</feature>
<comment type="subcellular location">
    <subcellularLocation>
        <location evidence="1">Cell membrane</location>
        <topology evidence="1">Multi-pass membrane protein</topology>
    </subcellularLocation>
</comment>
<dbReference type="EMBL" id="CP113528">
    <property type="protein sequence ID" value="WDV09338.1"/>
    <property type="molecule type" value="Genomic_DNA"/>
</dbReference>
<keyword evidence="6 7" id="KW-0472">Membrane</keyword>
<feature type="domain" description="EamA" evidence="8">
    <location>
        <begin position="8"/>
        <end position="137"/>
    </location>
</feature>
<evidence type="ECO:0000256" key="2">
    <source>
        <dbReference type="ARBA" id="ARBA00007362"/>
    </source>
</evidence>
<dbReference type="Gene3D" id="1.10.3730.20">
    <property type="match status" value="1"/>
</dbReference>
<feature type="transmembrane region" description="Helical" evidence="7">
    <location>
        <begin position="7"/>
        <end position="26"/>
    </location>
</feature>
<dbReference type="Pfam" id="PF00892">
    <property type="entry name" value="EamA"/>
    <property type="match status" value="2"/>
</dbReference>
<evidence type="ECO:0000256" key="3">
    <source>
        <dbReference type="ARBA" id="ARBA00022475"/>
    </source>
</evidence>
<dbReference type="PANTHER" id="PTHR42920">
    <property type="entry name" value="OS03G0707200 PROTEIN-RELATED"/>
    <property type="match status" value="1"/>
</dbReference>
<sequence>MNMNKKNAEFLMLTVALAWGCSYLMMKVGLDIISPFNLIALRFGIAFVCLALIFLPRFRELTSVALGKGILMGVLIFLIFACLSIGVDKTAASTAAFLASTTVIIVPILECCLKRILPNKSIVFSVLLVIVGLYLLTVKDTITLDEGAVYCLFTALFYAIYIIILDRIAKKENTLLISIIQLGVDSLLGVLFMLCFETPTLPQTTVQWGAILGLGIFCSAYGFLIQPIAQRYTSSERIGLIFSLEPLFAAIISFIFLHEILDIKGYIGATLIFSGVVYSQLKNKNKKDIATTDIRSKDIAT</sequence>
<dbReference type="KEGG" id="liu:OU989_22715"/>
<feature type="transmembrane region" description="Helical" evidence="7">
    <location>
        <begin position="176"/>
        <end position="194"/>
    </location>
</feature>
<dbReference type="InterPro" id="IPR051258">
    <property type="entry name" value="Diverse_Substrate_Transporter"/>
</dbReference>
<dbReference type="AlphaFoldDB" id="A0AAJ5RQI2"/>
<name>A0AAJ5RQI2_9BACI</name>
<keyword evidence="3" id="KW-1003">Cell membrane</keyword>
<dbReference type="InterPro" id="IPR037185">
    <property type="entry name" value="EmrE-like"/>
</dbReference>
<feature type="transmembrane region" description="Helical" evidence="7">
    <location>
        <begin position="147"/>
        <end position="164"/>
    </location>
</feature>
<evidence type="ECO:0000259" key="8">
    <source>
        <dbReference type="Pfam" id="PF00892"/>
    </source>
</evidence>
<feature type="transmembrane region" description="Helical" evidence="7">
    <location>
        <begin position="206"/>
        <end position="226"/>
    </location>
</feature>
<feature type="transmembrane region" description="Helical" evidence="7">
    <location>
        <begin position="92"/>
        <end position="109"/>
    </location>
</feature>
<evidence type="ECO:0000256" key="1">
    <source>
        <dbReference type="ARBA" id="ARBA00004651"/>
    </source>
</evidence>
<feature type="transmembrane region" description="Helical" evidence="7">
    <location>
        <begin position="238"/>
        <end position="257"/>
    </location>
</feature>
<organism evidence="9 10">
    <name type="scientific">Lysinibacillus irui</name>
    <dbReference type="NCBI Taxonomy" id="2998077"/>
    <lineage>
        <taxon>Bacteria</taxon>
        <taxon>Bacillati</taxon>
        <taxon>Bacillota</taxon>
        <taxon>Bacilli</taxon>
        <taxon>Bacillales</taxon>
        <taxon>Bacillaceae</taxon>
        <taxon>Lysinibacillus</taxon>
    </lineage>
</organism>
<dbReference type="SUPFAM" id="SSF103481">
    <property type="entry name" value="Multidrug resistance efflux transporter EmrE"/>
    <property type="match status" value="2"/>
</dbReference>
<protein>
    <submittedName>
        <fullName evidence="9">DMT family transporter</fullName>
    </submittedName>
</protein>
<feature type="transmembrane region" description="Helical" evidence="7">
    <location>
        <begin position="263"/>
        <end position="281"/>
    </location>
</feature>
<feature type="transmembrane region" description="Helical" evidence="7">
    <location>
        <begin position="66"/>
        <end position="86"/>
    </location>
</feature>
<feature type="transmembrane region" description="Helical" evidence="7">
    <location>
        <begin position="116"/>
        <end position="135"/>
    </location>
</feature>
<keyword evidence="9" id="KW-0614">Plasmid</keyword>
<accession>A0AAJ5RQI2</accession>
<feature type="transmembrane region" description="Helical" evidence="7">
    <location>
        <begin position="32"/>
        <end position="54"/>
    </location>
</feature>
<evidence type="ECO:0000256" key="7">
    <source>
        <dbReference type="SAM" id="Phobius"/>
    </source>
</evidence>
<dbReference type="GO" id="GO:0005886">
    <property type="term" value="C:plasma membrane"/>
    <property type="evidence" value="ECO:0007669"/>
    <property type="project" value="UniProtKB-SubCell"/>
</dbReference>
<dbReference type="PANTHER" id="PTHR42920:SF5">
    <property type="entry name" value="EAMA DOMAIN-CONTAINING PROTEIN"/>
    <property type="match status" value="1"/>
</dbReference>
<dbReference type="RefSeq" id="WP_274797555.1">
    <property type="nucleotide sequence ID" value="NZ_CP113528.1"/>
</dbReference>
<proteinExistence type="inferred from homology"/>
<reference evidence="9" key="1">
    <citation type="submission" date="2022-11" db="EMBL/GenBank/DDBJ databases">
        <title>Lysinibacillus irui.</title>
        <authorList>
            <person name="Akintayo S.O."/>
        </authorList>
    </citation>
    <scope>NUCLEOTIDE SEQUENCE</scope>
    <source>
        <strain evidence="9">IRB4-01</strain>
        <plasmid evidence="9">unnamed</plasmid>
    </source>
</reference>
<comment type="similarity">
    <text evidence="2">Belongs to the EamA transporter family.</text>
</comment>
<keyword evidence="5 7" id="KW-1133">Transmembrane helix</keyword>
<evidence type="ECO:0000313" key="9">
    <source>
        <dbReference type="EMBL" id="WDV09338.1"/>
    </source>
</evidence>
<evidence type="ECO:0000256" key="4">
    <source>
        <dbReference type="ARBA" id="ARBA00022692"/>
    </source>
</evidence>
<geneLocation type="plasmid" evidence="9 10">
    <name>unnamed</name>
</geneLocation>